<dbReference type="AlphaFoldDB" id="A0A5E4D4J3"/>
<evidence type="ECO:0000256" key="1">
    <source>
        <dbReference type="SAM" id="MobiDB-lite"/>
    </source>
</evidence>
<protein>
    <submittedName>
        <fullName evidence="2">Uncharacterized protein</fullName>
    </submittedName>
</protein>
<feature type="region of interest" description="Disordered" evidence="1">
    <location>
        <begin position="121"/>
        <end position="171"/>
    </location>
</feature>
<name>A0A5E4D4J3_MARMO</name>
<accession>A0A5E4D4J3</accession>
<reference evidence="2" key="1">
    <citation type="submission" date="2019-04" db="EMBL/GenBank/DDBJ databases">
        <authorList>
            <person name="Alioto T."/>
            <person name="Alioto T."/>
        </authorList>
    </citation>
    <scope>NUCLEOTIDE SEQUENCE [LARGE SCALE GENOMIC DNA]</scope>
</reference>
<dbReference type="Proteomes" id="UP000335636">
    <property type="component" value="Unassembled WGS sequence"/>
</dbReference>
<sequence>MITEQDWSWGEIALNPTSVLDRWTRYVTRNGAKKRGRALLAGPPSARSHPLSTSLYSAPTLTACGGDAGCRINICPHLLPPWANPVNPLAPETGEGRRVPTGGFRARGPVVAARVPRARRRPGGAAPTYLQPGFPVAATPSDVPAVSAGRRQPYRSRIASEMPIRRHHPGA</sequence>
<evidence type="ECO:0000313" key="2">
    <source>
        <dbReference type="EMBL" id="VTJ88560.1"/>
    </source>
</evidence>
<organism evidence="2 3">
    <name type="scientific">Marmota monax</name>
    <name type="common">Woodchuck</name>
    <dbReference type="NCBI Taxonomy" id="9995"/>
    <lineage>
        <taxon>Eukaryota</taxon>
        <taxon>Metazoa</taxon>
        <taxon>Chordata</taxon>
        <taxon>Craniata</taxon>
        <taxon>Vertebrata</taxon>
        <taxon>Euteleostomi</taxon>
        <taxon>Mammalia</taxon>
        <taxon>Eutheria</taxon>
        <taxon>Euarchontoglires</taxon>
        <taxon>Glires</taxon>
        <taxon>Rodentia</taxon>
        <taxon>Sciuromorpha</taxon>
        <taxon>Sciuridae</taxon>
        <taxon>Xerinae</taxon>
        <taxon>Marmotini</taxon>
        <taxon>Marmota</taxon>
    </lineage>
</organism>
<keyword evidence="3" id="KW-1185">Reference proteome</keyword>
<proteinExistence type="predicted"/>
<evidence type="ECO:0000313" key="3">
    <source>
        <dbReference type="Proteomes" id="UP000335636"/>
    </source>
</evidence>
<gene>
    <name evidence="2" type="ORF">MONAX_5E018301</name>
</gene>
<comment type="caution">
    <text evidence="2">The sequence shown here is derived from an EMBL/GenBank/DDBJ whole genome shotgun (WGS) entry which is preliminary data.</text>
</comment>
<dbReference type="EMBL" id="CABDUW010003013">
    <property type="protein sequence ID" value="VTJ88560.1"/>
    <property type="molecule type" value="Genomic_DNA"/>
</dbReference>